<comment type="similarity">
    <text evidence="2">Belongs to the major facilitator superfamily. Sugar transporter (TC 2.A.1.1) family.</text>
</comment>
<feature type="transmembrane region" description="Helical" evidence="7">
    <location>
        <begin position="385"/>
        <end position="403"/>
    </location>
</feature>
<dbReference type="PANTHER" id="PTHR48020">
    <property type="entry name" value="PROTON MYO-INOSITOL COTRANSPORTER"/>
    <property type="match status" value="1"/>
</dbReference>
<evidence type="ECO:0000256" key="2">
    <source>
        <dbReference type="ARBA" id="ARBA00010992"/>
    </source>
</evidence>
<dbReference type="InterPro" id="IPR020846">
    <property type="entry name" value="MFS_dom"/>
</dbReference>
<reference evidence="9 10" key="1">
    <citation type="journal article" date="2014" name="BMC Genomics">
        <title>Comparison of environmental and isolate Sulfobacillus genomes reveals diverse carbon, sulfur, nitrogen, and hydrogen metabolisms.</title>
        <authorList>
            <person name="Justice N.B."/>
            <person name="Norman A."/>
            <person name="Brown C.T."/>
            <person name="Singh A."/>
            <person name="Thomas B.C."/>
            <person name="Banfield J.F."/>
        </authorList>
    </citation>
    <scope>NUCLEOTIDE SEQUENCE [LARGE SCALE GENOMIC DNA]</scope>
    <source>
        <strain evidence="9">AMDSBA1</strain>
    </source>
</reference>
<name>A0A2T2XA41_9FIRM</name>
<dbReference type="GO" id="GO:0022857">
    <property type="term" value="F:transmembrane transporter activity"/>
    <property type="evidence" value="ECO:0007669"/>
    <property type="project" value="InterPro"/>
</dbReference>
<dbReference type="Pfam" id="PF00083">
    <property type="entry name" value="Sugar_tr"/>
    <property type="match status" value="1"/>
</dbReference>
<feature type="transmembrane region" description="Helical" evidence="7">
    <location>
        <begin position="32"/>
        <end position="50"/>
    </location>
</feature>
<keyword evidence="5 7" id="KW-1133">Transmembrane helix</keyword>
<dbReference type="EMBL" id="PXYT01000003">
    <property type="protein sequence ID" value="PSR31318.1"/>
    <property type="molecule type" value="Genomic_DNA"/>
</dbReference>
<feature type="transmembrane region" description="Helical" evidence="7">
    <location>
        <begin position="70"/>
        <end position="89"/>
    </location>
</feature>
<dbReference type="AlphaFoldDB" id="A0A2T2XA41"/>
<evidence type="ECO:0000256" key="5">
    <source>
        <dbReference type="ARBA" id="ARBA00022989"/>
    </source>
</evidence>
<feature type="transmembrane region" description="Helical" evidence="7">
    <location>
        <begin position="101"/>
        <end position="119"/>
    </location>
</feature>
<dbReference type="InterPro" id="IPR050814">
    <property type="entry name" value="Myo-inositol_Transporter"/>
</dbReference>
<evidence type="ECO:0000256" key="4">
    <source>
        <dbReference type="ARBA" id="ARBA00022692"/>
    </source>
</evidence>
<dbReference type="PROSITE" id="PS00217">
    <property type="entry name" value="SUGAR_TRANSPORT_2"/>
    <property type="match status" value="1"/>
</dbReference>
<feature type="transmembrane region" description="Helical" evidence="7">
    <location>
        <begin position="340"/>
        <end position="373"/>
    </location>
</feature>
<feature type="transmembrane region" description="Helical" evidence="7">
    <location>
        <begin position="410"/>
        <end position="428"/>
    </location>
</feature>
<organism evidence="9 10">
    <name type="scientific">Sulfobacillus benefaciens</name>
    <dbReference type="NCBI Taxonomy" id="453960"/>
    <lineage>
        <taxon>Bacteria</taxon>
        <taxon>Bacillati</taxon>
        <taxon>Bacillota</taxon>
        <taxon>Clostridia</taxon>
        <taxon>Eubacteriales</taxon>
        <taxon>Clostridiales Family XVII. Incertae Sedis</taxon>
        <taxon>Sulfobacillus</taxon>
    </lineage>
</organism>
<keyword evidence="4 7" id="KW-0812">Transmembrane</keyword>
<dbReference type="SUPFAM" id="SSF103473">
    <property type="entry name" value="MFS general substrate transporter"/>
    <property type="match status" value="1"/>
</dbReference>
<dbReference type="InterPro" id="IPR036259">
    <property type="entry name" value="MFS_trans_sf"/>
</dbReference>
<evidence type="ECO:0000256" key="7">
    <source>
        <dbReference type="SAM" id="Phobius"/>
    </source>
</evidence>
<accession>A0A2T2XA41</accession>
<dbReference type="Proteomes" id="UP000242699">
    <property type="component" value="Unassembled WGS sequence"/>
</dbReference>
<proteinExistence type="inferred from homology"/>
<feature type="transmembrane region" description="Helical" evidence="7">
    <location>
        <begin position="158"/>
        <end position="177"/>
    </location>
</feature>
<sequence length="478" mass="52136">MNSKQSYQIDTRNPMSVINLIDSGEAHGKNSLVLSLIALGGVFVDAYDFSSLSIGTIQLQHEMHLAGWELGLISSAMAFSAVFGALVGGHFVDKIGRLKMFLLDLYFFVISAVGASLAPNLAILIFFRLMMGLGAGLDFPVALSFVAEFSPAKIRGRFVNLSYVNWYIAAIAGYLFTYIVYELGAGNNLWRYAVGFGAVPALIILVLRYKYMEESPMWAAHRRKSQDVINILKKSLNVERVEDLSVGELSMTPHSSTRNFRQIFSSRYAMRTLLASSIAFTQSIEYFAVIFYLPIIAQMLFGHRLLYAILGGMFFSFFGVIGSISQAWICDRTGIRKLALVGYAIAGVSLPIIGLAHGFGLLPLAAVFVSLFLLGHSLGPGPQGMAMAALSFPTMLRGSAIGWTQGMLRVGSIVGSFAFPLLLGAVGFNATFQLLMLAPLAGGLVTLLIRWEPIGKPIEEEWCQSQEMELEPVTDGQV</sequence>
<evidence type="ECO:0000259" key="8">
    <source>
        <dbReference type="PROSITE" id="PS50850"/>
    </source>
</evidence>
<feature type="transmembrane region" description="Helical" evidence="7">
    <location>
        <begin position="268"/>
        <end position="293"/>
    </location>
</feature>
<feature type="transmembrane region" description="Helical" evidence="7">
    <location>
        <begin position="189"/>
        <end position="207"/>
    </location>
</feature>
<dbReference type="Gene3D" id="1.20.1250.20">
    <property type="entry name" value="MFS general substrate transporter like domains"/>
    <property type="match status" value="1"/>
</dbReference>
<evidence type="ECO:0000256" key="6">
    <source>
        <dbReference type="ARBA" id="ARBA00023136"/>
    </source>
</evidence>
<dbReference type="InterPro" id="IPR005828">
    <property type="entry name" value="MFS_sugar_transport-like"/>
</dbReference>
<evidence type="ECO:0000256" key="1">
    <source>
        <dbReference type="ARBA" id="ARBA00004651"/>
    </source>
</evidence>
<keyword evidence="6 7" id="KW-0472">Membrane</keyword>
<feature type="domain" description="Major facilitator superfamily (MFS) profile" evidence="8">
    <location>
        <begin position="34"/>
        <end position="454"/>
    </location>
</feature>
<feature type="transmembrane region" description="Helical" evidence="7">
    <location>
        <begin position="305"/>
        <end position="328"/>
    </location>
</feature>
<keyword evidence="3" id="KW-0813">Transport</keyword>
<comment type="caution">
    <text evidence="9">The sequence shown here is derived from an EMBL/GenBank/DDBJ whole genome shotgun (WGS) entry which is preliminary data.</text>
</comment>
<feature type="transmembrane region" description="Helical" evidence="7">
    <location>
        <begin position="125"/>
        <end position="146"/>
    </location>
</feature>
<evidence type="ECO:0000313" key="9">
    <source>
        <dbReference type="EMBL" id="PSR31318.1"/>
    </source>
</evidence>
<gene>
    <name evidence="9" type="ORF">C7B43_02820</name>
</gene>
<comment type="subcellular location">
    <subcellularLocation>
        <location evidence="1">Cell membrane</location>
        <topology evidence="1">Multi-pass membrane protein</topology>
    </subcellularLocation>
</comment>
<dbReference type="PANTHER" id="PTHR48020:SF12">
    <property type="entry name" value="PROTON MYO-INOSITOL COTRANSPORTER"/>
    <property type="match status" value="1"/>
</dbReference>
<dbReference type="GO" id="GO:0005886">
    <property type="term" value="C:plasma membrane"/>
    <property type="evidence" value="ECO:0007669"/>
    <property type="project" value="UniProtKB-SubCell"/>
</dbReference>
<evidence type="ECO:0000256" key="3">
    <source>
        <dbReference type="ARBA" id="ARBA00022448"/>
    </source>
</evidence>
<evidence type="ECO:0000313" key="10">
    <source>
        <dbReference type="Proteomes" id="UP000242699"/>
    </source>
</evidence>
<protein>
    <submittedName>
        <fullName evidence="9">MFS transporter</fullName>
    </submittedName>
</protein>
<dbReference type="PROSITE" id="PS50850">
    <property type="entry name" value="MFS"/>
    <property type="match status" value="1"/>
</dbReference>
<dbReference type="CDD" id="cd17316">
    <property type="entry name" value="MFS_SV2_like"/>
    <property type="match status" value="1"/>
</dbReference>
<dbReference type="InterPro" id="IPR005829">
    <property type="entry name" value="Sugar_transporter_CS"/>
</dbReference>